<dbReference type="EMBL" id="SNRW01021465">
    <property type="protein sequence ID" value="KAA6364592.1"/>
    <property type="molecule type" value="Genomic_DNA"/>
</dbReference>
<gene>
    <name evidence="1" type="ORF">EZS28_039881</name>
</gene>
<evidence type="ECO:0000313" key="2">
    <source>
        <dbReference type="Proteomes" id="UP000324800"/>
    </source>
</evidence>
<protein>
    <submittedName>
        <fullName evidence="1">Uncharacterized protein</fullName>
    </submittedName>
</protein>
<organism evidence="1 2">
    <name type="scientific">Streblomastix strix</name>
    <dbReference type="NCBI Taxonomy" id="222440"/>
    <lineage>
        <taxon>Eukaryota</taxon>
        <taxon>Metamonada</taxon>
        <taxon>Preaxostyla</taxon>
        <taxon>Oxymonadida</taxon>
        <taxon>Streblomastigidae</taxon>
        <taxon>Streblomastix</taxon>
    </lineage>
</organism>
<comment type="caution">
    <text evidence="1">The sequence shown here is derived from an EMBL/GenBank/DDBJ whole genome shotgun (WGS) entry which is preliminary data.</text>
</comment>
<name>A0A5J4U3T9_9EUKA</name>
<sequence>MQICDSDSEASIITLSTIIIQTCRLCLYQIQRFGDEQDQIQLVNIRYGRVICIQFCTAGGVGEEKDKEIINGLNCIYFFLRDLHEGRNSYGQPSFQPLPLLV</sequence>
<dbReference type="Proteomes" id="UP000324800">
    <property type="component" value="Unassembled WGS sequence"/>
</dbReference>
<proteinExistence type="predicted"/>
<accession>A0A5J4U3T9</accession>
<reference evidence="1 2" key="1">
    <citation type="submission" date="2019-03" db="EMBL/GenBank/DDBJ databases">
        <title>Single cell metagenomics reveals metabolic interactions within the superorganism composed of flagellate Streblomastix strix and complex community of Bacteroidetes bacteria on its surface.</title>
        <authorList>
            <person name="Treitli S.C."/>
            <person name="Kolisko M."/>
            <person name="Husnik F."/>
            <person name="Keeling P."/>
            <person name="Hampl V."/>
        </authorList>
    </citation>
    <scope>NUCLEOTIDE SEQUENCE [LARGE SCALE GENOMIC DNA]</scope>
    <source>
        <strain evidence="1">ST1C</strain>
    </source>
</reference>
<dbReference type="AlphaFoldDB" id="A0A5J4U3T9"/>
<feature type="non-terminal residue" evidence="1">
    <location>
        <position position="102"/>
    </location>
</feature>
<evidence type="ECO:0000313" key="1">
    <source>
        <dbReference type="EMBL" id="KAA6364592.1"/>
    </source>
</evidence>